<evidence type="ECO:0000256" key="6">
    <source>
        <dbReference type="ARBA" id="ARBA00023125"/>
    </source>
</evidence>
<feature type="compositionally biased region" description="Polar residues" evidence="9">
    <location>
        <begin position="19"/>
        <end position="36"/>
    </location>
</feature>
<protein>
    <submittedName>
        <fullName evidence="11">Zinc finger protein NUTCRACKER-like</fullName>
    </submittedName>
</protein>
<dbReference type="GO" id="GO:0003677">
    <property type="term" value="F:DNA binding"/>
    <property type="evidence" value="ECO:0007669"/>
    <property type="project" value="UniProtKB-KW"/>
</dbReference>
<dbReference type="Pfam" id="PF22995">
    <property type="entry name" value="C2CH-3rd_BIRD-IDD"/>
    <property type="match status" value="1"/>
</dbReference>
<feature type="compositionally biased region" description="Polar residues" evidence="9">
    <location>
        <begin position="594"/>
        <end position="605"/>
    </location>
</feature>
<keyword evidence="7" id="KW-0804">Transcription</keyword>
<evidence type="ECO:0000313" key="11">
    <source>
        <dbReference type="EMBL" id="TKR63818.1"/>
    </source>
</evidence>
<keyword evidence="5" id="KW-0805">Transcription regulation</keyword>
<dbReference type="SUPFAM" id="SSF57667">
    <property type="entry name" value="beta-beta-alpha zinc fingers"/>
    <property type="match status" value="1"/>
</dbReference>
<dbReference type="Pfam" id="PF12874">
    <property type="entry name" value="zf-met"/>
    <property type="match status" value="1"/>
</dbReference>
<dbReference type="AlphaFoldDB" id="A0A4U5M4Q0"/>
<evidence type="ECO:0000259" key="10">
    <source>
        <dbReference type="PROSITE" id="PS50157"/>
    </source>
</evidence>
<dbReference type="PANTHER" id="PTHR10593">
    <property type="entry name" value="SERINE/THREONINE-PROTEIN KINASE RIO"/>
    <property type="match status" value="1"/>
</dbReference>
<reference evidence="11" key="1">
    <citation type="submission" date="2018-10" db="EMBL/GenBank/DDBJ databases">
        <title>Population genomic analysis revealed the cold adaptation of white poplar.</title>
        <authorList>
            <person name="Liu Y.-J."/>
        </authorList>
    </citation>
    <scope>NUCLEOTIDE SEQUENCE [LARGE SCALE GENOMIC DNA]</scope>
    <source>
        <strain evidence="11">PAL-ZL1</strain>
    </source>
</reference>
<proteinExistence type="predicted"/>
<name>A0A4U5M4Q0_POPAL</name>
<dbReference type="STRING" id="43335.A0A4U5M4Q0"/>
<feature type="region of interest" description="Disordered" evidence="9">
    <location>
        <begin position="554"/>
        <end position="612"/>
    </location>
</feature>
<evidence type="ECO:0000256" key="5">
    <source>
        <dbReference type="ARBA" id="ARBA00023015"/>
    </source>
</evidence>
<evidence type="ECO:0000256" key="4">
    <source>
        <dbReference type="ARBA" id="ARBA00022833"/>
    </source>
</evidence>
<feature type="domain" description="C2H2-type" evidence="10">
    <location>
        <begin position="71"/>
        <end position="93"/>
    </location>
</feature>
<dbReference type="SMART" id="SM00355">
    <property type="entry name" value="ZnF_C2H2"/>
    <property type="match status" value="3"/>
</dbReference>
<gene>
    <name evidence="11" type="ORF">D5086_0000322030</name>
</gene>
<evidence type="ECO:0000256" key="8">
    <source>
        <dbReference type="PROSITE-ProRule" id="PRU00042"/>
    </source>
</evidence>
<feature type="region of interest" description="Disordered" evidence="9">
    <location>
        <begin position="430"/>
        <end position="458"/>
    </location>
</feature>
<dbReference type="InterPro" id="IPR013087">
    <property type="entry name" value="Znf_C2H2_type"/>
</dbReference>
<dbReference type="GO" id="GO:0003700">
    <property type="term" value="F:DNA-binding transcription factor activity"/>
    <property type="evidence" value="ECO:0007669"/>
    <property type="project" value="TreeGrafter"/>
</dbReference>
<dbReference type="InterPro" id="IPR055186">
    <property type="entry name" value="C2H2-2nd_BIRD-IDD"/>
</dbReference>
<keyword evidence="2" id="KW-0677">Repeat</keyword>
<accession>A0A4U5M4Q0</accession>
<feature type="compositionally biased region" description="Low complexity" evidence="9">
    <location>
        <begin position="430"/>
        <end position="451"/>
    </location>
</feature>
<dbReference type="Pfam" id="PF22996">
    <property type="entry name" value="C2H2-2nd_BIRD-IDD"/>
    <property type="match status" value="1"/>
</dbReference>
<feature type="compositionally biased region" description="Polar residues" evidence="9">
    <location>
        <begin position="556"/>
        <end position="565"/>
    </location>
</feature>
<dbReference type="FunFam" id="3.30.160.60:FF:000131">
    <property type="entry name" value="protein indeterminate-domain 5, chloroplastic-like"/>
    <property type="match status" value="1"/>
</dbReference>
<evidence type="ECO:0000256" key="7">
    <source>
        <dbReference type="ARBA" id="ARBA00023163"/>
    </source>
</evidence>
<dbReference type="InterPro" id="IPR031140">
    <property type="entry name" value="IDD1-16"/>
</dbReference>
<comment type="caution">
    <text evidence="11">The sequence shown here is derived from an EMBL/GenBank/DDBJ whole genome shotgun (WGS) entry which is preliminary data.</text>
</comment>
<dbReference type="FunFam" id="3.30.160.60:FF:000554">
    <property type="entry name" value="protein indeterminate-domain 12-like"/>
    <property type="match status" value="1"/>
</dbReference>
<organism evidence="11">
    <name type="scientific">Populus alba</name>
    <name type="common">White poplar</name>
    <dbReference type="NCBI Taxonomy" id="43335"/>
    <lineage>
        <taxon>Eukaryota</taxon>
        <taxon>Viridiplantae</taxon>
        <taxon>Streptophyta</taxon>
        <taxon>Embryophyta</taxon>
        <taxon>Tracheophyta</taxon>
        <taxon>Spermatophyta</taxon>
        <taxon>Magnoliopsida</taxon>
        <taxon>eudicotyledons</taxon>
        <taxon>Gunneridae</taxon>
        <taxon>Pentapetalae</taxon>
        <taxon>rosids</taxon>
        <taxon>fabids</taxon>
        <taxon>Malpighiales</taxon>
        <taxon>Salicaceae</taxon>
        <taxon>Saliceae</taxon>
        <taxon>Populus</taxon>
    </lineage>
</organism>
<keyword evidence="1" id="KW-0479">Metal-binding</keyword>
<dbReference type="PROSITE" id="PS00028">
    <property type="entry name" value="ZINC_FINGER_C2H2_1"/>
    <property type="match status" value="1"/>
</dbReference>
<dbReference type="GO" id="GO:0005634">
    <property type="term" value="C:nucleus"/>
    <property type="evidence" value="ECO:0007669"/>
    <property type="project" value="TreeGrafter"/>
</dbReference>
<keyword evidence="3 8" id="KW-0863">Zinc-finger</keyword>
<dbReference type="GO" id="GO:0008270">
    <property type="term" value="F:zinc ion binding"/>
    <property type="evidence" value="ECO:0007669"/>
    <property type="project" value="UniProtKB-KW"/>
</dbReference>
<evidence type="ECO:0000256" key="3">
    <source>
        <dbReference type="ARBA" id="ARBA00022771"/>
    </source>
</evidence>
<dbReference type="InterPro" id="IPR055187">
    <property type="entry name" value="C2CH-3rd_BIRD-IDD"/>
</dbReference>
<dbReference type="InterPro" id="IPR055185">
    <property type="entry name" value="C2CH-4th_BIRD-IDD"/>
</dbReference>
<keyword evidence="6" id="KW-0238">DNA-binding</keyword>
<evidence type="ECO:0000256" key="2">
    <source>
        <dbReference type="ARBA" id="ARBA00022737"/>
    </source>
</evidence>
<keyword evidence="4" id="KW-0862">Zinc</keyword>
<evidence type="ECO:0000256" key="1">
    <source>
        <dbReference type="ARBA" id="ARBA00022723"/>
    </source>
</evidence>
<dbReference type="InterPro" id="IPR036236">
    <property type="entry name" value="Znf_C2H2_sf"/>
</dbReference>
<evidence type="ECO:0000256" key="9">
    <source>
        <dbReference type="SAM" id="MobiDB-lite"/>
    </source>
</evidence>
<dbReference type="PROSITE" id="PS50157">
    <property type="entry name" value="ZINC_FINGER_C2H2_2"/>
    <property type="match status" value="1"/>
</dbReference>
<dbReference type="Gene3D" id="3.30.160.60">
    <property type="entry name" value="Classic Zinc Finger"/>
    <property type="match status" value="2"/>
</dbReference>
<dbReference type="Pfam" id="PF22992">
    <property type="entry name" value="C2CH-4th_BIRD-IDD"/>
    <property type="match status" value="1"/>
</dbReference>
<dbReference type="EMBL" id="RCHU01001263">
    <property type="protein sequence ID" value="TKR63818.1"/>
    <property type="molecule type" value="Genomic_DNA"/>
</dbReference>
<feature type="region of interest" description="Disordered" evidence="9">
    <location>
        <begin position="1"/>
        <end position="56"/>
    </location>
</feature>
<dbReference type="PANTHER" id="PTHR10593:SF214">
    <property type="entry name" value="PROTEIN INDETERMINATE-DOMAIN 5, CHLOROPLASTIC"/>
    <property type="match status" value="1"/>
</dbReference>
<sequence>MAASSSSAPFFGIREEDQNQQMKQQHSSTPTSSSVQAPPPQKKKRNQPGTPNPDAEVIALSPKTLMATNRFICEVCNKGFQREQNLQLHRRGHNLPWKLKQKTTKEVRRKVYLCPEPTCVHHEPSRALGDLTGIKKHYSRKHGEKKWKCEKCSKKYAVQSDWKAHSKTCGTREYRCDCGTLFSRRDSFITHRAFCDALAQESARNPPTNLNSIGSHLYGSSNMTLGLSQVGTQISSLQDHNNQSTDVLRLGGGGARTGQFDHLLPSSIGSSSFRPPQQMPSPAFFMQEPNQNYHDENQSQQDLLQNKTFHHGLMQFADIHNTTGNPPSAGNLFNLSFLSNSSTASSISNSNNANNSNSNLPPSGLLMPSHFNNQNGVGGGEGSNIFSNNVMGNQMTSGVPSLYSSSVQNDNMVSHMSATALLQKAAQMGSSSSNNSASLLRSFGSSSSSGNKSDRPLVGGNISGMFSENENNLHDLMNSFAPGNSSMFGSGHAQENPYDGYTASRTSLEQEKQHHGPNFGNTNMDEAKLHQSLNASIGGSDRLTRDFLGVGPQIVRSMSGSSGFSQREKQQQPQRQHHGMDMGGSSLDSERHNANISAAPTSQSFGGNGSFQ</sequence>